<comment type="similarity">
    <text evidence="8 9">Belongs to the TonB-dependent receptor family.</text>
</comment>
<dbReference type="InterPro" id="IPR037066">
    <property type="entry name" value="Plug_dom_sf"/>
</dbReference>
<dbReference type="Gene3D" id="2.60.40.1120">
    <property type="entry name" value="Carboxypeptidase-like, regulatory domain"/>
    <property type="match status" value="1"/>
</dbReference>
<evidence type="ECO:0000256" key="7">
    <source>
        <dbReference type="ARBA" id="ARBA00023237"/>
    </source>
</evidence>
<keyword evidence="3 8" id="KW-1134">Transmembrane beta strand</keyword>
<keyword evidence="2 8" id="KW-0813">Transport</keyword>
<evidence type="ECO:0000313" key="14">
    <source>
        <dbReference type="Proteomes" id="UP000228535"/>
    </source>
</evidence>
<keyword evidence="10" id="KW-0732">Signal</keyword>
<evidence type="ECO:0000256" key="1">
    <source>
        <dbReference type="ARBA" id="ARBA00004571"/>
    </source>
</evidence>
<feature type="domain" description="TonB-dependent receptor-like beta-barrel" evidence="11">
    <location>
        <begin position="412"/>
        <end position="846"/>
    </location>
</feature>
<dbReference type="NCBIfam" id="TIGR04057">
    <property type="entry name" value="SusC_RagA_signa"/>
    <property type="match status" value="1"/>
</dbReference>
<dbReference type="InterPro" id="IPR012910">
    <property type="entry name" value="Plug_dom"/>
</dbReference>
<protein>
    <submittedName>
        <fullName evidence="13">TonB-linked SusC/RagA family outer membrane protein</fullName>
    </submittedName>
</protein>
<feature type="chain" id="PRO_5014747618" evidence="10">
    <location>
        <begin position="22"/>
        <end position="1051"/>
    </location>
</feature>
<evidence type="ECO:0000256" key="2">
    <source>
        <dbReference type="ARBA" id="ARBA00022448"/>
    </source>
</evidence>
<dbReference type="PROSITE" id="PS52016">
    <property type="entry name" value="TONB_DEPENDENT_REC_3"/>
    <property type="match status" value="1"/>
</dbReference>
<keyword evidence="4 8" id="KW-0812">Transmembrane</keyword>
<keyword evidence="6 8" id="KW-0472">Membrane</keyword>
<evidence type="ECO:0000256" key="6">
    <source>
        <dbReference type="ARBA" id="ARBA00023136"/>
    </source>
</evidence>
<proteinExistence type="inferred from homology"/>
<keyword evidence="7 8" id="KW-0998">Cell outer membrane</keyword>
<evidence type="ECO:0000256" key="4">
    <source>
        <dbReference type="ARBA" id="ARBA00022692"/>
    </source>
</evidence>
<evidence type="ECO:0000256" key="5">
    <source>
        <dbReference type="ARBA" id="ARBA00023077"/>
    </source>
</evidence>
<dbReference type="InterPro" id="IPR023997">
    <property type="entry name" value="TonB-dep_OMP_SusC/RagA_CS"/>
</dbReference>
<evidence type="ECO:0000259" key="11">
    <source>
        <dbReference type="Pfam" id="PF00593"/>
    </source>
</evidence>
<name>A0A2M9BLL8_9BACT</name>
<keyword evidence="14" id="KW-1185">Reference proteome</keyword>
<evidence type="ECO:0000259" key="12">
    <source>
        <dbReference type="Pfam" id="PF07715"/>
    </source>
</evidence>
<feature type="domain" description="TonB-dependent receptor plug" evidence="12">
    <location>
        <begin position="118"/>
        <end position="239"/>
    </location>
</feature>
<dbReference type="Gene3D" id="2.170.130.10">
    <property type="entry name" value="TonB-dependent receptor, plug domain"/>
    <property type="match status" value="1"/>
</dbReference>
<dbReference type="InterPro" id="IPR039426">
    <property type="entry name" value="TonB-dep_rcpt-like"/>
</dbReference>
<dbReference type="Proteomes" id="UP000228535">
    <property type="component" value="Unassembled WGS sequence"/>
</dbReference>
<dbReference type="InterPro" id="IPR023996">
    <property type="entry name" value="TonB-dep_OMP_SusC/RagA"/>
</dbReference>
<dbReference type="GO" id="GO:0009279">
    <property type="term" value="C:cell outer membrane"/>
    <property type="evidence" value="ECO:0007669"/>
    <property type="project" value="UniProtKB-SubCell"/>
</dbReference>
<evidence type="ECO:0000313" key="13">
    <source>
        <dbReference type="EMBL" id="PJJ58848.1"/>
    </source>
</evidence>
<dbReference type="InterPro" id="IPR008969">
    <property type="entry name" value="CarboxyPept-like_regulatory"/>
</dbReference>
<reference evidence="13 14" key="1">
    <citation type="submission" date="2017-11" db="EMBL/GenBank/DDBJ databases">
        <title>Genomic Encyclopedia of Archaeal and Bacterial Type Strains, Phase II (KMG-II): From Individual Species to Whole Genera.</title>
        <authorList>
            <person name="Goeker M."/>
        </authorList>
    </citation>
    <scope>NUCLEOTIDE SEQUENCE [LARGE SCALE GENOMIC DNA]</scope>
    <source>
        <strain evidence="13 14">DSM 11115</strain>
    </source>
</reference>
<dbReference type="NCBIfam" id="TIGR04056">
    <property type="entry name" value="OMP_RagA_SusC"/>
    <property type="match status" value="1"/>
</dbReference>
<keyword evidence="5 9" id="KW-0798">TonB box</keyword>
<accession>A0A2M9BLL8</accession>
<dbReference type="EMBL" id="PGFA01000001">
    <property type="protein sequence ID" value="PJJ58848.1"/>
    <property type="molecule type" value="Genomic_DNA"/>
</dbReference>
<evidence type="ECO:0000256" key="10">
    <source>
        <dbReference type="SAM" id="SignalP"/>
    </source>
</evidence>
<dbReference type="InterPro" id="IPR000531">
    <property type="entry name" value="Beta-barrel_TonB"/>
</dbReference>
<dbReference type="SUPFAM" id="SSF56935">
    <property type="entry name" value="Porins"/>
    <property type="match status" value="1"/>
</dbReference>
<comment type="subcellular location">
    <subcellularLocation>
        <location evidence="1 8">Cell outer membrane</location>
        <topology evidence="1 8">Multi-pass membrane protein</topology>
    </subcellularLocation>
</comment>
<dbReference type="Pfam" id="PF07715">
    <property type="entry name" value="Plug"/>
    <property type="match status" value="1"/>
</dbReference>
<dbReference type="Pfam" id="PF00593">
    <property type="entry name" value="TonB_dep_Rec_b-barrel"/>
    <property type="match status" value="1"/>
</dbReference>
<feature type="signal peptide" evidence="10">
    <location>
        <begin position="1"/>
        <end position="21"/>
    </location>
</feature>
<dbReference type="SUPFAM" id="SSF49464">
    <property type="entry name" value="Carboxypeptidase regulatory domain-like"/>
    <property type="match status" value="1"/>
</dbReference>
<evidence type="ECO:0000256" key="3">
    <source>
        <dbReference type="ARBA" id="ARBA00022452"/>
    </source>
</evidence>
<comment type="caution">
    <text evidence="13">The sequence shown here is derived from an EMBL/GenBank/DDBJ whole genome shotgun (WGS) entry which is preliminary data.</text>
</comment>
<dbReference type="InterPro" id="IPR036942">
    <property type="entry name" value="Beta-barrel_TonB_sf"/>
</dbReference>
<organism evidence="13 14">
    <name type="scientific">Hymenobacter chitinivorans DSM 11115</name>
    <dbReference type="NCBI Taxonomy" id="1121954"/>
    <lineage>
        <taxon>Bacteria</taxon>
        <taxon>Pseudomonadati</taxon>
        <taxon>Bacteroidota</taxon>
        <taxon>Cytophagia</taxon>
        <taxon>Cytophagales</taxon>
        <taxon>Hymenobacteraceae</taxon>
        <taxon>Hymenobacter</taxon>
    </lineage>
</organism>
<dbReference type="Gene3D" id="2.40.170.20">
    <property type="entry name" value="TonB-dependent receptor, beta-barrel domain"/>
    <property type="match status" value="1"/>
</dbReference>
<sequence>MKKFLLISLLLMLTLLQQATAQSRSLSGRVTDRTSGEGLPGVTVLLKGTTNGVSTNSDGTYTLNVPTEGGTIVFSSVGYVSSERPIGSETQLNIGLAVDSKQLGEVVVTGLGGDKDKKALGFSIAEVKSQELVQARSTNVVNSLTAKVAGVRVQGSSGMVGASSNIFIRGMTTFTGSNQPLFVVDGIPIDNGGGGNTLQSGVANSNRAIDINQDDIETVSILKGPAAAVLYGSRAASGAIIITTKKGATLGSKKQSITVTSNYNIVKVGRLPDYQNTYGQGINGTFNRISQMSWGPRVTGQTVQNFRGEDETLAINPDNVSDIFKTGSNFQNNVALSGATERTRYYASYGNLHETGILDNNDLKRNTVTFNGNAQLTNKLRTGTNVIFSNSVSKRTPQGNQLANPFFHSWVLPRSYDVFRYPYEQPTGGQQNAAVVGTYTANNTFFGTSDNPLWTIKNNTYDDEVNRVVGNVSIGYDFTDWLSLDYKLGTDTYSQQYKYVNARDSRGITTTSSGGGSVVGNIQDETYNRRELSSYLTLNIRRNISENFTARLLLGNEINQRRTDDLAVVGSDIQVRGFNNISNTKNYTPFSEKTTRRLVGFYGDLQLGFRDFLFLGLSGRNDYSSTFSANKRSYFYPGASASIVVSDAVPMLKDNKVLDQFKIRAAAAQVGREAPVYGTNTTFQTTSVTDGFGPAINYPFQGQVGLTYSNVGGNVDLGPEFTTSYEGGVDLRLFKGRVALEATYYVQKSKDIIFAVPFSATSGFSSVNRNIGTSEARGVELMISTTPVKIGDFTYSNSFNYSRVRNKVLELAPGVSFIQLGGFTTPGTRLIAGQPYGVIFGSKFLRQDGDSGPLLLNAQGRTQQQFDNGVIGDPNPDWTGGITNTFTYKGLTLNTLLDIRVGGDVVSRNVFDIRRNGVGKETADRDRTYIIDGVIKQADGTFVQNNVQVTAEQYFTDLWGSGPYEFAVFDGSWLRLREVALSYSLPRSLTDKTFLGGVELSVNGRNLFLYAPNIPHIDPEVNTTGVSNSQGFEFNSLPQSKMYGGSIRLTF</sequence>
<dbReference type="AlphaFoldDB" id="A0A2M9BLL8"/>
<evidence type="ECO:0000256" key="8">
    <source>
        <dbReference type="PROSITE-ProRule" id="PRU01360"/>
    </source>
</evidence>
<evidence type="ECO:0000256" key="9">
    <source>
        <dbReference type="RuleBase" id="RU003357"/>
    </source>
</evidence>
<gene>
    <name evidence="13" type="ORF">CLV45_0259</name>
</gene>
<dbReference type="Pfam" id="PF13715">
    <property type="entry name" value="CarbopepD_reg_2"/>
    <property type="match status" value="1"/>
</dbReference>